<dbReference type="InterPro" id="IPR001849">
    <property type="entry name" value="PH_domain"/>
</dbReference>
<dbReference type="CDD" id="cd13299">
    <property type="entry name" value="PH2_PH_fungal"/>
    <property type="match status" value="1"/>
</dbReference>
<dbReference type="FunFam" id="2.30.29.30:FF:000286">
    <property type="entry name" value="PH-protein kinase domain containing protein"/>
    <property type="match status" value="1"/>
</dbReference>
<comment type="caution">
    <text evidence="3">The sequence shown here is derived from an EMBL/GenBank/DDBJ whole genome shotgun (WGS) entry which is preliminary data.</text>
</comment>
<feature type="region of interest" description="Disordered" evidence="1">
    <location>
        <begin position="418"/>
        <end position="437"/>
    </location>
</feature>
<evidence type="ECO:0000313" key="4">
    <source>
        <dbReference type="Proteomes" id="UP001321749"/>
    </source>
</evidence>
<gene>
    <name evidence="3" type="ORF">QBC42DRAFT_3753</name>
</gene>
<accession>A0AAV9HYE7</accession>
<dbReference type="Pfam" id="PF00169">
    <property type="entry name" value="PH"/>
    <property type="match status" value="2"/>
</dbReference>
<evidence type="ECO:0000256" key="1">
    <source>
        <dbReference type="SAM" id="MobiDB-lite"/>
    </source>
</evidence>
<dbReference type="CDD" id="cd13298">
    <property type="entry name" value="PH1_PH_fungal"/>
    <property type="match status" value="1"/>
</dbReference>
<dbReference type="SUPFAM" id="SSF50729">
    <property type="entry name" value="PH domain-like"/>
    <property type="match status" value="2"/>
</dbReference>
<name>A0AAV9HYE7_9PEZI</name>
<dbReference type="Gene3D" id="2.30.29.30">
    <property type="entry name" value="Pleckstrin-homology domain (PH domain)/Phosphotyrosine-binding domain (PTB)"/>
    <property type="match status" value="2"/>
</dbReference>
<proteinExistence type="predicted"/>
<dbReference type="InterPro" id="IPR051707">
    <property type="entry name" value="PI-Interact_SigTrans_Reg"/>
</dbReference>
<dbReference type="Proteomes" id="UP001321749">
    <property type="component" value="Unassembled WGS sequence"/>
</dbReference>
<dbReference type="PANTHER" id="PTHR14336:SF15">
    <property type="entry name" value="DUAL ADAPTER FOR PHOSPHOTYROSINE AND 3-PHOSPHOTYROSINE AND 3-PHOSPHOINOSITIDE"/>
    <property type="match status" value="1"/>
</dbReference>
<reference evidence="3" key="2">
    <citation type="submission" date="2023-06" db="EMBL/GenBank/DDBJ databases">
        <authorList>
            <consortium name="Lawrence Berkeley National Laboratory"/>
            <person name="Mondo S.J."/>
            <person name="Hensen N."/>
            <person name="Bonometti L."/>
            <person name="Westerberg I."/>
            <person name="Brannstrom I.O."/>
            <person name="Guillou S."/>
            <person name="Cros-Aarteil S."/>
            <person name="Calhoun S."/>
            <person name="Haridas S."/>
            <person name="Kuo A."/>
            <person name="Pangilinan J."/>
            <person name="Riley R."/>
            <person name="Labutti K."/>
            <person name="Andreopoulos B."/>
            <person name="Lipzen A."/>
            <person name="Chen C."/>
            <person name="Yanf M."/>
            <person name="Daum C."/>
            <person name="Ng V."/>
            <person name="Clum A."/>
            <person name="Steindorff A."/>
            <person name="Ohm R."/>
            <person name="Martin F."/>
            <person name="Silar P."/>
            <person name="Natvig D."/>
            <person name="Lalanne C."/>
            <person name="Gautier V."/>
            <person name="Ament-Velasquez S.L."/>
            <person name="Kruys A."/>
            <person name="Hutchinson M.I."/>
            <person name="Powell A.J."/>
            <person name="Barry K."/>
            <person name="Miller A.N."/>
            <person name="Grigoriev I.V."/>
            <person name="Debuchy R."/>
            <person name="Gladieux P."/>
            <person name="Thoren M.H."/>
            <person name="Johannesson H."/>
        </authorList>
    </citation>
    <scope>NUCLEOTIDE SEQUENCE</scope>
    <source>
        <strain evidence="3">PSN324</strain>
    </source>
</reference>
<dbReference type="InterPro" id="IPR011993">
    <property type="entry name" value="PH-like_dom_sf"/>
</dbReference>
<evidence type="ECO:0000313" key="3">
    <source>
        <dbReference type="EMBL" id="KAK4465746.1"/>
    </source>
</evidence>
<keyword evidence="4" id="KW-1185">Reference proteome</keyword>
<feature type="domain" description="PH" evidence="2">
    <location>
        <begin position="66"/>
        <end position="163"/>
    </location>
</feature>
<feature type="compositionally biased region" description="Polar residues" evidence="1">
    <location>
        <begin position="235"/>
        <end position="246"/>
    </location>
</feature>
<dbReference type="SMART" id="SM00233">
    <property type="entry name" value="PH"/>
    <property type="match status" value="2"/>
</dbReference>
<dbReference type="PROSITE" id="PS50003">
    <property type="entry name" value="PH_DOMAIN"/>
    <property type="match status" value="1"/>
</dbReference>
<feature type="region of interest" description="Disordered" evidence="1">
    <location>
        <begin position="209"/>
        <end position="248"/>
    </location>
</feature>
<reference evidence="3" key="1">
    <citation type="journal article" date="2023" name="Mol. Phylogenet. Evol.">
        <title>Genome-scale phylogeny and comparative genomics of the fungal order Sordariales.</title>
        <authorList>
            <person name="Hensen N."/>
            <person name="Bonometti L."/>
            <person name="Westerberg I."/>
            <person name="Brannstrom I.O."/>
            <person name="Guillou S."/>
            <person name="Cros-Aarteil S."/>
            <person name="Calhoun S."/>
            <person name="Haridas S."/>
            <person name="Kuo A."/>
            <person name="Mondo S."/>
            <person name="Pangilinan J."/>
            <person name="Riley R."/>
            <person name="LaButti K."/>
            <person name="Andreopoulos B."/>
            <person name="Lipzen A."/>
            <person name="Chen C."/>
            <person name="Yan M."/>
            <person name="Daum C."/>
            <person name="Ng V."/>
            <person name="Clum A."/>
            <person name="Steindorff A."/>
            <person name="Ohm R.A."/>
            <person name="Martin F."/>
            <person name="Silar P."/>
            <person name="Natvig D.O."/>
            <person name="Lalanne C."/>
            <person name="Gautier V."/>
            <person name="Ament-Velasquez S.L."/>
            <person name="Kruys A."/>
            <person name="Hutchinson M.I."/>
            <person name="Powell A.J."/>
            <person name="Barry K."/>
            <person name="Miller A.N."/>
            <person name="Grigoriev I.V."/>
            <person name="Debuchy R."/>
            <person name="Gladieux P."/>
            <person name="Hiltunen Thoren M."/>
            <person name="Johannesson H."/>
        </authorList>
    </citation>
    <scope>NUCLEOTIDE SEQUENCE</scope>
    <source>
        <strain evidence="3">PSN324</strain>
    </source>
</reference>
<dbReference type="PANTHER" id="PTHR14336">
    <property type="entry name" value="TANDEM PH DOMAIN CONTAINING PROTEIN"/>
    <property type="match status" value="1"/>
</dbReference>
<protein>
    <recommendedName>
        <fullName evidence="2">PH domain-containing protein</fullName>
    </recommendedName>
</protein>
<sequence length="437" mass="48531">MAEVQTQLATMSLNAKTEEYRRANLEMPPTSISIPPPQVTAAKLNARRDTNTYSPVNQNGSFEFDRVIKSGYVQKRARKTKTWRTIYIVLRPNTLSIYKSDKEEKLRHKVHLSDLTAVALLKDPKNKRPNVFGLFSPSKNYHFQASTQQDAHEWVELIRRGARIEEEEEEMFLASPAVRQPSFFFAGSPGAQDSNADPAQRALAAIDRFASSSPEPLEPPPRTFGRSGARRPSMLESSGMSGTELASHSDFSDCDIQRHHGASFESLTFQSPPMISSITNNNATATPGGAPNVNASQVSGINNLEQDPDRVIWQGWMWFLRSKGGVRQWKKSWGVLRPRNFKLHKDETESSVLFIAYLSSIVNVVDIDPMSRTKKHCLQIITDEKSYKFCAQGEEELVQCLGAFKSLLAKRRELEAKAATAASAPPTATSATAASAA</sequence>
<dbReference type="EMBL" id="MU864937">
    <property type="protein sequence ID" value="KAK4465746.1"/>
    <property type="molecule type" value="Genomic_DNA"/>
</dbReference>
<organism evidence="3 4">
    <name type="scientific">Cladorrhinum samala</name>
    <dbReference type="NCBI Taxonomy" id="585594"/>
    <lineage>
        <taxon>Eukaryota</taxon>
        <taxon>Fungi</taxon>
        <taxon>Dikarya</taxon>
        <taxon>Ascomycota</taxon>
        <taxon>Pezizomycotina</taxon>
        <taxon>Sordariomycetes</taxon>
        <taxon>Sordariomycetidae</taxon>
        <taxon>Sordariales</taxon>
        <taxon>Podosporaceae</taxon>
        <taxon>Cladorrhinum</taxon>
    </lineage>
</organism>
<evidence type="ECO:0000259" key="2">
    <source>
        <dbReference type="PROSITE" id="PS50003"/>
    </source>
</evidence>
<feature type="region of interest" description="Disordered" evidence="1">
    <location>
        <begin position="278"/>
        <end position="297"/>
    </location>
</feature>
<dbReference type="AlphaFoldDB" id="A0AAV9HYE7"/>